<evidence type="ECO:0000256" key="3">
    <source>
        <dbReference type="ARBA" id="ARBA00022679"/>
    </source>
</evidence>
<evidence type="ECO:0000313" key="7">
    <source>
        <dbReference type="EMBL" id="KAK4277057.1"/>
    </source>
</evidence>
<dbReference type="Gene3D" id="3.10.490.10">
    <property type="entry name" value="Gamma-glutamyl cyclotransferase-like"/>
    <property type="match status" value="1"/>
</dbReference>
<comment type="similarity">
    <text evidence="2">Belongs to the gamma-glutamylcyclotransferase family.</text>
</comment>
<dbReference type="Gene3D" id="6.10.250.210">
    <property type="match status" value="1"/>
</dbReference>
<dbReference type="Proteomes" id="UP001293593">
    <property type="component" value="Unassembled WGS sequence"/>
</dbReference>
<dbReference type="SUPFAM" id="SSF110857">
    <property type="entry name" value="Gamma-glutamyl cyclotransferase-like"/>
    <property type="match status" value="1"/>
</dbReference>
<dbReference type="GO" id="GO:0016746">
    <property type="term" value="F:acyltransferase activity"/>
    <property type="evidence" value="ECO:0007669"/>
    <property type="project" value="UniProtKB-KW"/>
</dbReference>
<evidence type="ECO:0000256" key="2">
    <source>
        <dbReference type="ARBA" id="ARBA00008861"/>
    </source>
</evidence>
<dbReference type="PANTHER" id="PTHR31544">
    <property type="entry name" value="AIG2-LIKE PROTEIN D"/>
    <property type="match status" value="1"/>
</dbReference>
<name>A0AAE1MQV2_9FABA</name>
<gene>
    <name evidence="7" type="ORF">QN277_015112</name>
</gene>
<keyword evidence="4" id="KW-0012">Acyltransferase</keyword>
<evidence type="ECO:0000256" key="5">
    <source>
        <dbReference type="ARBA" id="ARBA00030602"/>
    </source>
</evidence>
<dbReference type="CDD" id="cd06661">
    <property type="entry name" value="GGCT_like"/>
    <property type="match status" value="1"/>
</dbReference>
<proteinExistence type="inferred from homology"/>
<comment type="caution">
    <text evidence="7">The sequence shown here is derived from an EMBL/GenBank/DDBJ whole genome shotgun (WGS) entry which is preliminary data.</text>
</comment>
<dbReference type="InterPro" id="IPR036568">
    <property type="entry name" value="GGCT-like_sf"/>
</dbReference>
<accession>A0AAE1MQV2</accession>
<evidence type="ECO:0000256" key="4">
    <source>
        <dbReference type="ARBA" id="ARBA00023315"/>
    </source>
</evidence>
<dbReference type="PANTHER" id="PTHR31544:SF2">
    <property type="entry name" value="AIG2-LIKE PROTEIN D"/>
    <property type="match status" value="1"/>
</dbReference>
<organism evidence="7 8">
    <name type="scientific">Acacia crassicarpa</name>
    <name type="common">northern wattle</name>
    <dbReference type="NCBI Taxonomy" id="499986"/>
    <lineage>
        <taxon>Eukaryota</taxon>
        <taxon>Viridiplantae</taxon>
        <taxon>Streptophyta</taxon>
        <taxon>Embryophyta</taxon>
        <taxon>Tracheophyta</taxon>
        <taxon>Spermatophyta</taxon>
        <taxon>Magnoliopsida</taxon>
        <taxon>eudicotyledons</taxon>
        <taxon>Gunneridae</taxon>
        <taxon>Pentapetalae</taxon>
        <taxon>rosids</taxon>
        <taxon>fabids</taxon>
        <taxon>Fabales</taxon>
        <taxon>Fabaceae</taxon>
        <taxon>Caesalpinioideae</taxon>
        <taxon>mimosoid clade</taxon>
        <taxon>Acacieae</taxon>
        <taxon>Acacia</taxon>
    </lineage>
</organism>
<dbReference type="InterPro" id="IPR013024">
    <property type="entry name" value="GGCT-like"/>
</dbReference>
<evidence type="ECO:0000259" key="6">
    <source>
        <dbReference type="Pfam" id="PF06094"/>
    </source>
</evidence>
<dbReference type="InterPro" id="IPR009288">
    <property type="entry name" value="AIG2-like_dom"/>
</dbReference>
<evidence type="ECO:0000313" key="8">
    <source>
        <dbReference type="Proteomes" id="UP001293593"/>
    </source>
</evidence>
<sequence length="177" mass="20603">MSTVSSVGIPNQSLHNVFVYGSLLADDVVQVLLKRVPPAAPATLSNHHRFSIKGRVYPAILPVEDKKVTGRVLQGISDLELFILDEFEDVEYERRDVDVYLKDNSEKLKAHAYIWSNRSDPNLYGDWDFEEWKGTFMNEFIKMTEEFIKELEFLEPKRRIETYESVFKQDNDKPLES</sequence>
<dbReference type="AlphaFoldDB" id="A0AAE1MQV2"/>
<dbReference type="EMBL" id="JAWXYG010000003">
    <property type="protein sequence ID" value="KAK4277057.1"/>
    <property type="molecule type" value="Genomic_DNA"/>
</dbReference>
<dbReference type="InterPro" id="IPR045038">
    <property type="entry name" value="AIG2-like"/>
</dbReference>
<keyword evidence="8" id="KW-1185">Reference proteome</keyword>
<evidence type="ECO:0000256" key="1">
    <source>
        <dbReference type="ARBA" id="ARBA00002782"/>
    </source>
</evidence>
<feature type="domain" description="Gamma-glutamylcyclotransferase AIG2-like" evidence="6">
    <location>
        <begin position="17"/>
        <end position="128"/>
    </location>
</feature>
<comment type="function">
    <text evidence="1">Putative gamma-glutamylcyclotransferase.</text>
</comment>
<reference evidence="7" key="1">
    <citation type="submission" date="2023-10" db="EMBL/GenBank/DDBJ databases">
        <title>Chromosome-level genome of the transformable northern wattle, Acacia crassicarpa.</title>
        <authorList>
            <person name="Massaro I."/>
            <person name="Sinha N.R."/>
            <person name="Poethig S."/>
            <person name="Leichty A.R."/>
        </authorList>
    </citation>
    <scope>NUCLEOTIDE SEQUENCE</scope>
    <source>
        <strain evidence="7">Acra3RX</strain>
        <tissue evidence="7">Leaf</tissue>
    </source>
</reference>
<dbReference type="Pfam" id="PF06094">
    <property type="entry name" value="GGACT"/>
    <property type="match status" value="1"/>
</dbReference>
<keyword evidence="3" id="KW-0808">Transferase</keyword>
<protein>
    <recommendedName>
        <fullName evidence="5">Putative gamma-glutamylcyclotransferase</fullName>
    </recommendedName>
</protein>